<dbReference type="STRING" id="1265309.K529_008605"/>
<dbReference type="EMBL" id="CP015230">
    <property type="protein sequence ID" value="ANP40822.1"/>
    <property type="molecule type" value="Genomic_DNA"/>
</dbReference>
<dbReference type="KEGG" id="rmb:K529_008605"/>
<protein>
    <submittedName>
        <fullName evidence="2">Competence protein TfoX</fullName>
    </submittedName>
</protein>
<evidence type="ECO:0000313" key="3">
    <source>
        <dbReference type="Proteomes" id="UP000013243"/>
    </source>
</evidence>
<dbReference type="InterPro" id="IPR047525">
    <property type="entry name" value="TfoX-like"/>
</dbReference>
<evidence type="ECO:0000313" key="2">
    <source>
        <dbReference type="EMBL" id="ANP40822.1"/>
    </source>
</evidence>
<dbReference type="PANTHER" id="PTHR36121">
    <property type="entry name" value="PROTEIN SXY"/>
    <property type="match status" value="1"/>
</dbReference>
<evidence type="ECO:0000259" key="1">
    <source>
        <dbReference type="Pfam" id="PF04994"/>
    </source>
</evidence>
<dbReference type="InterPro" id="IPR007077">
    <property type="entry name" value="TfoX_C"/>
</dbReference>
<gene>
    <name evidence="2" type="ORF">K529_008605</name>
</gene>
<dbReference type="AlphaFoldDB" id="A0A1B1A2M3"/>
<dbReference type="PANTHER" id="PTHR36121:SF1">
    <property type="entry name" value="PROTEIN SXY"/>
    <property type="match status" value="1"/>
</dbReference>
<dbReference type="RefSeq" id="WP_005616288.1">
    <property type="nucleotide sequence ID" value="NZ_CP015230.1"/>
</dbReference>
<name>A0A1B1A2M3_9RHOB</name>
<accession>A0A1B1A2M3</accession>
<dbReference type="Proteomes" id="UP000013243">
    <property type="component" value="Chromosome"/>
</dbReference>
<dbReference type="OrthoDB" id="7861542at2"/>
<feature type="domain" description="TfoX C-terminal" evidence="1">
    <location>
        <begin position="4"/>
        <end position="80"/>
    </location>
</feature>
<sequence length="111" mass="12071">MSTPVSSIKNLGPAFEAACTRAGIHSAEELRTLGADAAYGKLLESGGKPHFIGYYVLVMALQGRPWNDCKGEEKKALRKRFDAIKAQSFDSDRSAFDAILNEIGVVERRPG</sequence>
<dbReference type="GeneID" id="28249887"/>
<reference evidence="2 3" key="1">
    <citation type="journal article" date="2016" name="ISME J.">
        <title>Global occurrence and heterogeneity of the Roseobacter-clade species Ruegeria mobilis.</title>
        <authorList>
            <person name="Sonnenschein E."/>
            <person name="Gram L."/>
        </authorList>
    </citation>
    <scope>NUCLEOTIDE SEQUENCE [LARGE SCALE GENOMIC DNA]</scope>
    <source>
        <strain evidence="2 3">F1926</strain>
    </source>
</reference>
<organism evidence="2 3">
    <name type="scientific">Tritonibacter mobilis F1926</name>
    <dbReference type="NCBI Taxonomy" id="1265309"/>
    <lineage>
        <taxon>Bacteria</taxon>
        <taxon>Pseudomonadati</taxon>
        <taxon>Pseudomonadota</taxon>
        <taxon>Alphaproteobacteria</taxon>
        <taxon>Rhodobacterales</taxon>
        <taxon>Paracoccaceae</taxon>
        <taxon>Tritonibacter</taxon>
    </lineage>
</organism>
<dbReference type="Pfam" id="PF04994">
    <property type="entry name" value="TfoX_C"/>
    <property type="match status" value="1"/>
</dbReference>
<dbReference type="Gene3D" id="1.10.150.20">
    <property type="entry name" value="5' to 3' exonuclease, C-terminal subdomain"/>
    <property type="match status" value="1"/>
</dbReference>
<proteinExistence type="predicted"/>